<protein>
    <submittedName>
        <fullName evidence="6">(Fe-S)-binding protein</fullName>
    </submittedName>
</protein>
<reference evidence="6 7" key="1">
    <citation type="submission" date="2017-09" db="EMBL/GenBank/DDBJ databases">
        <title>Depth-based differentiation of microbial function through sediment-hosted aquifers and enrichment of novel symbionts in the deep terrestrial subsurface.</title>
        <authorList>
            <person name="Probst A.J."/>
            <person name="Ladd B."/>
            <person name="Jarett J.K."/>
            <person name="Geller-Mcgrath D.E."/>
            <person name="Sieber C.M."/>
            <person name="Emerson J.B."/>
            <person name="Anantharaman K."/>
            <person name="Thomas B.C."/>
            <person name="Malmstrom R."/>
            <person name="Stieglmeier M."/>
            <person name="Klingl A."/>
            <person name="Woyke T."/>
            <person name="Ryan C.M."/>
            <person name="Banfield J.F."/>
        </authorList>
    </citation>
    <scope>NUCLEOTIDE SEQUENCE [LARGE SCALE GENOMIC DNA]</scope>
    <source>
        <strain evidence="6">CG23_combo_of_CG06-09_8_20_14_all_41_10</strain>
    </source>
</reference>
<dbReference type="InterPro" id="IPR050572">
    <property type="entry name" value="Fe-S_Ferredoxin"/>
</dbReference>
<dbReference type="Pfam" id="PF09383">
    <property type="entry name" value="NIL"/>
    <property type="match status" value="1"/>
</dbReference>
<gene>
    <name evidence="6" type="ORF">COX41_02505</name>
</gene>
<dbReference type="Gene3D" id="3.30.70.20">
    <property type="match status" value="1"/>
</dbReference>
<dbReference type="SUPFAM" id="SSF54862">
    <property type="entry name" value="4Fe-4S ferredoxins"/>
    <property type="match status" value="1"/>
</dbReference>
<sequence>MVSKRIVLHFPHRLVNQPIVYKLVEEYDLQFNILKAFVTPEEEGLMVLELGGKRENFDKGVEYLQSCGVKIQPLSHDVVRNETKCTNCGVCVPICPTEAFVVDKKTRKVIFNDKKCIACELCIKICPPRAMEVHF</sequence>
<dbReference type="SMART" id="SM00930">
    <property type="entry name" value="NIL"/>
    <property type="match status" value="1"/>
</dbReference>
<dbReference type="Gene3D" id="3.30.70.260">
    <property type="match status" value="1"/>
</dbReference>
<dbReference type="AlphaFoldDB" id="A0A2G9YJU0"/>
<dbReference type="SUPFAM" id="SSF55021">
    <property type="entry name" value="ACT-like"/>
    <property type="match status" value="1"/>
</dbReference>
<organism evidence="6 7">
    <name type="scientific">Candidatus Sherwoodlollariibacterium unditelluris</name>
    <dbReference type="NCBI Taxonomy" id="1974757"/>
    <lineage>
        <taxon>Bacteria</taxon>
        <taxon>Pseudomonadati</taxon>
        <taxon>Candidatus Omnitrophota</taxon>
        <taxon>Candidatus Sherwoodlollariibacterium</taxon>
    </lineage>
</organism>
<evidence type="ECO:0000256" key="3">
    <source>
        <dbReference type="ARBA" id="ARBA00023004"/>
    </source>
</evidence>
<comment type="caution">
    <text evidence="6">The sequence shown here is derived from an EMBL/GenBank/DDBJ whole genome shotgun (WGS) entry which is preliminary data.</text>
</comment>
<evidence type="ECO:0000313" key="7">
    <source>
        <dbReference type="Proteomes" id="UP000231292"/>
    </source>
</evidence>
<dbReference type="Proteomes" id="UP000231292">
    <property type="component" value="Unassembled WGS sequence"/>
</dbReference>
<keyword evidence="1" id="KW-0004">4Fe-4S</keyword>
<evidence type="ECO:0000256" key="2">
    <source>
        <dbReference type="ARBA" id="ARBA00022723"/>
    </source>
</evidence>
<evidence type="ECO:0000259" key="5">
    <source>
        <dbReference type="PROSITE" id="PS51379"/>
    </source>
</evidence>
<keyword evidence="2" id="KW-0479">Metal-binding</keyword>
<dbReference type="PANTHER" id="PTHR43687:SF1">
    <property type="entry name" value="FERREDOXIN III"/>
    <property type="match status" value="1"/>
</dbReference>
<dbReference type="InterPro" id="IPR017896">
    <property type="entry name" value="4Fe4S_Fe-S-bd"/>
</dbReference>
<dbReference type="PROSITE" id="PS51379">
    <property type="entry name" value="4FE4S_FER_2"/>
    <property type="match status" value="2"/>
</dbReference>
<dbReference type="Pfam" id="PF12838">
    <property type="entry name" value="Fer4_7"/>
    <property type="match status" value="1"/>
</dbReference>
<evidence type="ECO:0000313" key="6">
    <source>
        <dbReference type="EMBL" id="PIP19507.1"/>
    </source>
</evidence>
<dbReference type="GO" id="GO:0046872">
    <property type="term" value="F:metal ion binding"/>
    <property type="evidence" value="ECO:0007669"/>
    <property type="project" value="UniProtKB-KW"/>
</dbReference>
<evidence type="ECO:0000256" key="1">
    <source>
        <dbReference type="ARBA" id="ARBA00022485"/>
    </source>
</evidence>
<dbReference type="InterPro" id="IPR018449">
    <property type="entry name" value="NIL_domain"/>
</dbReference>
<keyword evidence="4" id="KW-0411">Iron-sulfur</keyword>
<name>A0A2G9YJU0_9BACT</name>
<keyword evidence="3" id="KW-0408">Iron</keyword>
<dbReference type="InterPro" id="IPR045865">
    <property type="entry name" value="ACT-like_dom_sf"/>
</dbReference>
<dbReference type="PANTHER" id="PTHR43687">
    <property type="entry name" value="ADENYLYLSULFATE REDUCTASE, BETA SUBUNIT"/>
    <property type="match status" value="1"/>
</dbReference>
<proteinExistence type="predicted"/>
<accession>A0A2G9YJU0</accession>
<dbReference type="EMBL" id="PCRK01000055">
    <property type="protein sequence ID" value="PIP19507.1"/>
    <property type="molecule type" value="Genomic_DNA"/>
</dbReference>
<feature type="domain" description="4Fe-4S ferredoxin-type" evidence="5">
    <location>
        <begin position="76"/>
        <end position="105"/>
    </location>
</feature>
<evidence type="ECO:0000256" key="4">
    <source>
        <dbReference type="ARBA" id="ARBA00023014"/>
    </source>
</evidence>
<dbReference type="GO" id="GO:0051539">
    <property type="term" value="F:4 iron, 4 sulfur cluster binding"/>
    <property type="evidence" value="ECO:0007669"/>
    <property type="project" value="UniProtKB-KW"/>
</dbReference>
<dbReference type="InterPro" id="IPR017900">
    <property type="entry name" value="4Fe4S_Fe_S_CS"/>
</dbReference>
<feature type="domain" description="4Fe-4S ferredoxin-type" evidence="5">
    <location>
        <begin position="107"/>
        <end position="135"/>
    </location>
</feature>
<dbReference type="PROSITE" id="PS00198">
    <property type="entry name" value="4FE4S_FER_1"/>
    <property type="match status" value="2"/>
</dbReference>